<organism evidence="4 5">
    <name type="scientific">Antrihabitans cavernicola</name>
    <dbReference type="NCBI Taxonomy" id="2495913"/>
    <lineage>
        <taxon>Bacteria</taxon>
        <taxon>Bacillati</taxon>
        <taxon>Actinomycetota</taxon>
        <taxon>Actinomycetes</taxon>
        <taxon>Mycobacteriales</taxon>
        <taxon>Nocardiaceae</taxon>
        <taxon>Antrihabitans</taxon>
    </lineage>
</organism>
<dbReference type="GO" id="GO:0003700">
    <property type="term" value="F:DNA-binding transcription factor activity"/>
    <property type="evidence" value="ECO:0007669"/>
    <property type="project" value="TreeGrafter"/>
</dbReference>
<dbReference type="InterPro" id="IPR001647">
    <property type="entry name" value="HTH_TetR"/>
</dbReference>
<name>A0A5A7SCJ8_9NOCA</name>
<dbReference type="Pfam" id="PF00440">
    <property type="entry name" value="TetR_N"/>
    <property type="match status" value="1"/>
</dbReference>
<dbReference type="PANTHER" id="PTHR30055:SF226">
    <property type="entry name" value="HTH-TYPE TRANSCRIPTIONAL REGULATOR PKSA"/>
    <property type="match status" value="1"/>
</dbReference>
<evidence type="ECO:0000313" key="4">
    <source>
        <dbReference type="EMBL" id="KAA0022225.1"/>
    </source>
</evidence>
<keyword evidence="1 2" id="KW-0238">DNA-binding</keyword>
<dbReference type="AlphaFoldDB" id="A0A5A7SCJ8"/>
<dbReference type="InterPro" id="IPR036271">
    <property type="entry name" value="Tet_transcr_reg_TetR-rel_C_sf"/>
</dbReference>
<accession>A0A5A7SCJ8</accession>
<dbReference type="RefSeq" id="WP_149430986.1">
    <property type="nucleotide sequence ID" value="NZ_VLNY01000006.1"/>
</dbReference>
<proteinExistence type="predicted"/>
<dbReference type="PANTHER" id="PTHR30055">
    <property type="entry name" value="HTH-TYPE TRANSCRIPTIONAL REGULATOR RUTR"/>
    <property type="match status" value="1"/>
</dbReference>
<feature type="domain" description="HTH tetR-type" evidence="3">
    <location>
        <begin position="20"/>
        <end position="80"/>
    </location>
</feature>
<dbReference type="InterPro" id="IPR050109">
    <property type="entry name" value="HTH-type_TetR-like_transc_reg"/>
</dbReference>
<dbReference type="Gene3D" id="1.10.357.10">
    <property type="entry name" value="Tetracycline Repressor, domain 2"/>
    <property type="match status" value="1"/>
</dbReference>
<dbReference type="GO" id="GO:0000976">
    <property type="term" value="F:transcription cis-regulatory region binding"/>
    <property type="evidence" value="ECO:0007669"/>
    <property type="project" value="TreeGrafter"/>
</dbReference>
<dbReference type="OrthoDB" id="4331447at2"/>
<evidence type="ECO:0000256" key="1">
    <source>
        <dbReference type="ARBA" id="ARBA00023125"/>
    </source>
</evidence>
<dbReference type="SUPFAM" id="SSF46689">
    <property type="entry name" value="Homeodomain-like"/>
    <property type="match status" value="1"/>
</dbReference>
<dbReference type="Gene3D" id="1.10.10.60">
    <property type="entry name" value="Homeodomain-like"/>
    <property type="match status" value="1"/>
</dbReference>
<evidence type="ECO:0000256" key="2">
    <source>
        <dbReference type="PROSITE-ProRule" id="PRU00335"/>
    </source>
</evidence>
<keyword evidence="5" id="KW-1185">Reference proteome</keyword>
<protein>
    <submittedName>
        <fullName evidence="4">TetR/AcrR family transcriptional regulator</fullName>
    </submittedName>
</protein>
<sequence length="215" mass="23488">MSQDSGGRTYAGQSVEDRQRERRARFVESGLTVFARDGYASSSVGAICKDAGLSSRQFYEEFNGREALLVELFDLIERDSREAVSNALTAAGELGFAQMIEACTRAYIESVGSDPRRARVCLVEAIGASPTMEKYRLQQRRLWAGLLQAVAEDAATHGDIPAGDYQMRVTAVLGAVNYVVYDWTIADPRPPMDDVIRVLGQTLIGAMGGRNPRAS</sequence>
<dbReference type="InterPro" id="IPR009057">
    <property type="entry name" value="Homeodomain-like_sf"/>
</dbReference>
<evidence type="ECO:0000259" key="3">
    <source>
        <dbReference type="PROSITE" id="PS50977"/>
    </source>
</evidence>
<evidence type="ECO:0000313" key="5">
    <source>
        <dbReference type="Proteomes" id="UP000322244"/>
    </source>
</evidence>
<gene>
    <name evidence="4" type="ORF">FOY51_14660</name>
</gene>
<dbReference type="Proteomes" id="UP000322244">
    <property type="component" value="Unassembled WGS sequence"/>
</dbReference>
<dbReference type="SUPFAM" id="SSF48498">
    <property type="entry name" value="Tetracyclin repressor-like, C-terminal domain"/>
    <property type="match status" value="1"/>
</dbReference>
<reference evidence="4 5" key="1">
    <citation type="submission" date="2019-07" db="EMBL/GenBank/DDBJ databases">
        <title>Rhodococcus cavernicolus sp. nov., isolated from a cave.</title>
        <authorList>
            <person name="Lee S.D."/>
        </authorList>
    </citation>
    <scope>NUCLEOTIDE SEQUENCE [LARGE SCALE GENOMIC DNA]</scope>
    <source>
        <strain evidence="4 5">C1-24</strain>
    </source>
</reference>
<feature type="DNA-binding region" description="H-T-H motif" evidence="2">
    <location>
        <begin position="43"/>
        <end position="62"/>
    </location>
</feature>
<comment type="caution">
    <text evidence="4">The sequence shown here is derived from an EMBL/GenBank/DDBJ whole genome shotgun (WGS) entry which is preliminary data.</text>
</comment>
<dbReference type="EMBL" id="VLNY01000006">
    <property type="protein sequence ID" value="KAA0022225.1"/>
    <property type="molecule type" value="Genomic_DNA"/>
</dbReference>
<dbReference type="PROSITE" id="PS50977">
    <property type="entry name" value="HTH_TETR_2"/>
    <property type="match status" value="1"/>
</dbReference>